<protein>
    <submittedName>
        <fullName evidence="3">Protein IQ-DOMAIN 1</fullName>
    </submittedName>
</protein>
<accession>A0A6L2JYW0</accession>
<proteinExistence type="inferred from homology"/>
<evidence type="ECO:0000256" key="2">
    <source>
        <dbReference type="ARBA" id="ARBA00024341"/>
    </source>
</evidence>
<dbReference type="PANTHER" id="PTHR32295:SF15">
    <property type="entry name" value="PROTEIN IQ-DOMAIN 33"/>
    <property type="match status" value="1"/>
</dbReference>
<dbReference type="InterPro" id="IPR000048">
    <property type="entry name" value="IQ_motif_EF-hand-BS"/>
</dbReference>
<dbReference type="CDD" id="cd23767">
    <property type="entry name" value="IQCD"/>
    <property type="match status" value="1"/>
</dbReference>
<dbReference type="PROSITE" id="PS50096">
    <property type="entry name" value="IQ"/>
    <property type="match status" value="1"/>
</dbReference>
<dbReference type="GO" id="GO:0005516">
    <property type="term" value="F:calmodulin binding"/>
    <property type="evidence" value="ECO:0007669"/>
    <property type="project" value="UniProtKB-KW"/>
</dbReference>
<keyword evidence="1" id="KW-0112">Calmodulin-binding</keyword>
<sequence>MGITGELVRSVFSKNRSFGTTHDTNVMRNNAVERKRWTSVRSYLCGDEFNSVLAEEDFASRRSDKTALSSVYIEDYSGSARTSKATIFSSRIDEDSSSIKGSEASVTQHLEHEENTILSLEHKAAVVIQTAFRSFMARRRIEMPIPVGIGDHDQESIATSIEVQTGNSVVEAIEVSESFTHRVQQHHKGTRAQTLKLKQEEWDDSTLSSNISKMRIQHRLEASTRRERALAYAFSQQLRICSKKKQNVRSGNDSEANMSWSWLERWMATRQHDTSFGDISKQFEQLNVNEKLMVQTRVLSDLAGEEKESCGSNEVSTHFDNVSLSSKSGEKSYYKPTRNRLKASVSRRKTSGYGFTEYSKQGGQKVIRRFALNSTILWDPNRWGKRSSALIRQMDTVKEGFQLGIILRLTFIEQLVEDESQMEATPECSKITN</sequence>
<comment type="caution">
    <text evidence="3">The sequence shown here is derived from an EMBL/GenBank/DDBJ whole genome shotgun (WGS) entry which is preliminary data.</text>
</comment>
<gene>
    <name evidence="3" type="ORF">Tci_013695</name>
</gene>
<reference evidence="3" key="1">
    <citation type="journal article" date="2019" name="Sci. Rep.">
        <title>Draft genome of Tanacetum cinerariifolium, the natural source of mosquito coil.</title>
        <authorList>
            <person name="Yamashiro T."/>
            <person name="Shiraishi A."/>
            <person name="Satake H."/>
            <person name="Nakayama K."/>
        </authorList>
    </citation>
    <scope>NUCLEOTIDE SEQUENCE</scope>
</reference>
<dbReference type="PANTHER" id="PTHR32295">
    <property type="entry name" value="IQ-DOMAIN 5-RELATED"/>
    <property type="match status" value="1"/>
</dbReference>
<organism evidence="3">
    <name type="scientific">Tanacetum cinerariifolium</name>
    <name type="common">Dalmatian daisy</name>
    <name type="synonym">Chrysanthemum cinerariifolium</name>
    <dbReference type="NCBI Taxonomy" id="118510"/>
    <lineage>
        <taxon>Eukaryota</taxon>
        <taxon>Viridiplantae</taxon>
        <taxon>Streptophyta</taxon>
        <taxon>Embryophyta</taxon>
        <taxon>Tracheophyta</taxon>
        <taxon>Spermatophyta</taxon>
        <taxon>Magnoliopsida</taxon>
        <taxon>eudicotyledons</taxon>
        <taxon>Gunneridae</taxon>
        <taxon>Pentapetalae</taxon>
        <taxon>asterids</taxon>
        <taxon>campanulids</taxon>
        <taxon>Asterales</taxon>
        <taxon>Asteraceae</taxon>
        <taxon>Asteroideae</taxon>
        <taxon>Anthemideae</taxon>
        <taxon>Anthemidinae</taxon>
        <taxon>Tanacetum</taxon>
    </lineage>
</organism>
<evidence type="ECO:0000313" key="3">
    <source>
        <dbReference type="EMBL" id="GEU41717.1"/>
    </source>
</evidence>
<dbReference type="EMBL" id="BKCJ010001473">
    <property type="protein sequence ID" value="GEU41717.1"/>
    <property type="molecule type" value="Genomic_DNA"/>
</dbReference>
<dbReference type="Pfam" id="PF00612">
    <property type="entry name" value="IQ"/>
    <property type="match status" value="1"/>
</dbReference>
<name>A0A6L2JYW0_TANCI</name>
<evidence type="ECO:0000256" key="1">
    <source>
        <dbReference type="ARBA" id="ARBA00022860"/>
    </source>
</evidence>
<comment type="similarity">
    <text evidence="2">Belongs to the IQD family.</text>
</comment>
<dbReference type="AlphaFoldDB" id="A0A6L2JYW0"/>